<evidence type="ECO:0000256" key="9">
    <source>
        <dbReference type="ARBA" id="ARBA00022833"/>
    </source>
</evidence>
<comment type="catalytic activity">
    <reaction evidence="1 14">
        <text>S-ubiquitinyl-[E2 ubiquitin-conjugating enzyme]-L-cysteine + [acceptor protein]-L-lysine = [E2 ubiquitin-conjugating enzyme]-L-cysteine + N(6)-ubiquitinyl-[acceptor protein]-L-lysine.</text>
        <dbReference type="EC" id="2.3.2.27"/>
    </reaction>
</comment>
<feature type="coiled-coil region" evidence="15">
    <location>
        <begin position="395"/>
        <end position="436"/>
    </location>
</feature>
<keyword evidence="8 14" id="KW-0833">Ubl conjugation pathway</keyword>
<dbReference type="GO" id="GO:0008270">
    <property type="term" value="F:zinc ion binding"/>
    <property type="evidence" value="ECO:0007669"/>
    <property type="project" value="UniProtKB-KW"/>
</dbReference>
<dbReference type="SMART" id="SM00184">
    <property type="entry name" value="RING"/>
    <property type="match status" value="1"/>
</dbReference>
<dbReference type="EMBL" id="OX459122">
    <property type="protein sequence ID" value="CAI9106784.1"/>
    <property type="molecule type" value="Genomic_DNA"/>
</dbReference>
<evidence type="ECO:0000256" key="6">
    <source>
        <dbReference type="ARBA" id="ARBA00022723"/>
    </source>
</evidence>
<proteinExistence type="inferred from homology"/>
<dbReference type="PROSITE" id="PS00518">
    <property type="entry name" value="ZF_RING_1"/>
    <property type="match status" value="1"/>
</dbReference>
<sequence length="1100" mass="124395">MASNDAEEPPKKRPHHDSTSPNSPKPVDAALLQYQNQKLVQQLDLQKQQLLDLEAKIKELKDKQASYGSVLTTVNRLWNQLEDELVLLGVRAGASEIALQSLDHIDQLRGSVPSSSAEDIFLSRLLQSNSVGVTGSDGYIGSVKERLSQRRSFARELMKSLEDAIEAQRAKMENIGHAFHGKPLAEDPVVILGKINDMMRVEVENLQKAMGIIQMKHKKYSDEIETCVQNNTADQSEIKQLLGDLEERMAELEDCRRKLVNLKMQKDGPSIKPAPVSIVANGDVSPEKPGEKTKRLRILKDSLEETKVLAEDRQAEVQEMQEDNFILLKQLQDLENELKEDKYVYSSRPYTLLNDQLQHWNGEVERYRLMADSVQAERSFIARKEKELTMKIESAEALRKVVENSETKIDELEIQLQKSVLEKNELEINLEEALQDSGRKDVKAEFQIMASALSKEMGMMEAQLNRWKETAEESSSLHEEVQSLKALVDSKTIEEKDLADKCAQQMVLIKSLKAYVEKTQKETEQLEIHVDMLSQQLYENRDLKEIRESEQKARAQAEILKNALDEHNLELRVKTAKEAEAACEERLATAASEKANLRAEVDACDRDVLKLREAIKIKEAEAEAYISEIETIGQAYEDMQMQNQRLLQQVAERDDYNIKLVSESVKAKQAHGTLLSEKQVLAKQLQRVNTTLESLKQKISEWEEQMKGCFEEASRYTEEDRQLAADLETSKRELVDAEKEVKWLKSAVASSEKENEQIERKKAELLVDLESERSARKKIQEEIATLNQTITDMTAESEEAEIQRLQDEIKECKAILKCGVCFDRPKEVLIAKCYHLFCNPCIQRNIEIRHRKCPACGTAFGQSDIKNQTSKTSSLLPNKTLFLPSLDSKFHSSLSPKSGRGALFSSGNGVASSTRSRTINATLLEAPVLWAGRVCIFYALLKAGLAGSPSSPLIPSDLETESDDLGFSQWFEKFRANPDKEATERRKLVSKWHPTTKGTLKRNYRVPSKSEGRRLLKAIASLLSDDDHFRDAASHKGCQIKRQNAHGESVCCNNVRALFDELPTPHLTIEITAFPAGPLSENDYLKAEKLERILRSGLSG</sequence>
<evidence type="ECO:0000256" key="14">
    <source>
        <dbReference type="RuleBase" id="RU365038"/>
    </source>
</evidence>
<evidence type="ECO:0000256" key="7">
    <source>
        <dbReference type="ARBA" id="ARBA00022771"/>
    </source>
</evidence>
<evidence type="ECO:0000256" key="13">
    <source>
        <dbReference type="PROSITE-ProRule" id="PRU00175"/>
    </source>
</evidence>
<dbReference type="InterPro" id="IPR013956">
    <property type="entry name" value="E3_ubiquit_lig_Bre1"/>
</dbReference>
<evidence type="ECO:0000256" key="16">
    <source>
        <dbReference type="SAM" id="MobiDB-lite"/>
    </source>
</evidence>
<accession>A0AAV1DFY1</accession>
<comment type="subcellular location">
    <subcellularLocation>
        <location evidence="2 14">Nucleus</location>
    </subcellularLocation>
</comment>
<dbReference type="InterPro" id="IPR001841">
    <property type="entry name" value="Znf_RING"/>
</dbReference>
<dbReference type="Gene3D" id="3.30.40.10">
    <property type="entry name" value="Zinc/RING finger domain, C3HC4 (zinc finger)"/>
    <property type="match status" value="1"/>
</dbReference>
<evidence type="ECO:0000313" key="19">
    <source>
        <dbReference type="Proteomes" id="UP001161247"/>
    </source>
</evidence>
<dbReference type="SUPFAM" id="SSF57850">
    <property type="entry name" value="RING/U-box"/>
    <property type="match status" value="1"/>
</dbReference>
<dbReference type="InterPro" id="IPR018957">
    <property type="entry name" value="Znf_C3HC4_RING-type"/>
</dbReference>
<feature type="coiled-coil region" evidence="15">
    <location>
        <begin position="678"/>
        <end position="815"/>
    </location>
</feature>
<evidence type="ECO:0000256" key="15">
    <source>
        <dbReference type="SAM" id="Coils"/>
    </source>
</evidence>
<dbReference type="InterPro" id="IPR017907">
    <property type="entry name" value="Znf_RING_CS"/>
</dbReference>
<keyword evidence="9 14" id="KW-0862">Zinc</keyword>
<evidence type="ECO:0000259" key="17">
    <source>
        <dbReference type="PROSITE" id="PS50089"/>
    </source>
</evidence>
<dbReference type="GO" id="GO:0033503">
    <property type="term" value="C:HULC complex"/>
    <property type="evidence" value="ECO:0007669"/>
    <property type="project" value="TreeGrafter"/>
</dbReference>
<feature type="coiled-coil region" evidence="15">
    <location>
        <begin position="235"/>
        <end position="265"/>
    </location>
</feature>
<comment type="similarity">
    <text evidence="4 14">Belongs to the BRE1 family.</text>
</comment>
<dbReference type="EC" id="2.3.2.27" evidence="14"/>
<evidence type="ECO:0000256" key="4">
    <source>
        <dbReference type="ARBA" id="ARBA00005555"/>
    </source>
</evidence>
<feature type="coiled-coil region" evidence="15">
    <location>
        <begin position="300"/>
        <end position="337"/>
    </location>
</feature>
<keyword evidence="12 14" id="KW-0539">Nucleus</keyword>
<keyword evidence="6 14" id="KW-0479">Metal-binding</keyword>
<keyword evidence="5 14" id="KW-0808">Transferase</keyword>
<evidence type="ECO:0000256" key="8">
    <source>
        <dbReference type="ARBA" id="ARBA00022786"/>
    </source>
</evidence>
<evidence type="ECO:0000256" key="3">
    <source>
        <dbReference type="ARBA" id="ARBA00004906"/>
    </source>
</evidence>
<evidence type="ECO:0000256" key="5">
    <source>
        <dbReference type="ARBA" id="ARBA00022679"/>
    </source>
</evidence>
<keyword evidence="10 14" id="KW-0156">Chromatin regulator</keyword>
<feature type="region of interest" description="Disordered" evidence="16">
    <location>
        <begin position="1"/>
        <end position="27"/>
    </location>
</feature>
<dbReference type="GO" id="GO:0005634">
    <property type="term" value="C:nucleus"/>
    <property type="evidence" value="ECO:0007669"/>
    <property type="project" value="UniProtKB-SubCell"/>
</dbReference>
<dbReference type="Proteomes" id="UP001161247">
    <property type="component" value="Chromosome 5"/>
</dbReference>
<dbReference type="InterPro" id="IPR013083">
    <property type="entry name" value="Znf_RING/FYVE/PHD"/>
</dbReference>
<feature type="coiled-coil region" evidence="15">
    <location>
        <begin position="36"/>
        <end position="63"/>
    </location>
</feature>
<gene>
    <name evidence="18" type="ORF">OLC1_LOCUS15231</name>
</gene>
<protein>
    <recommendedName>
        <fullName evidence="14">E3 ubiquitin protein ligase</fullName>
        <ecNumber evidence="14">2.3.2.27</ecNumber>
    </recommendedName>
</protein>
<dbReference type="CDD" id="cd16499">
    <property type="entry name" value="RING-HC_Bre1-like"/>
    <property type="match status" value="1"/>
</dbReference>
<organism evidence="18 19">
    <name type="scientific">Oldenlandia corymbosa var. corymbosa</name>
    <dbReference type="NCBI Taxonomy" id="529605"/>
    <lineage>
        <taxon>Eukaryota</taxon>
        <taxon>Viridiplantae</taxon>
        <taxon>Streptophyta</taxon>
        <taxon>Embryophyta</taxon>
        <taxon>Tracheophyta</taxon>
        <taxon>Spermatophyta</taxon>
        <taxon>Magnoliopsida</taxon>
        <taxon>eudicotyledons</taxon>
        <taxon>Gunneridae</taxon>
        <taxon>Pentapetalae</taxon>
        <taxon>asterids</taxon>
        <taxon>lamiids</taxon>
        <taxon>Gentianales</taxon>
        <taxon>Rubiaceae</taxon>
        <taxon>Rubioideae</taxon>
        <taxon>Spermacoceae</taxon>
        <taxon>Hedyotis-Oldenlandia complex</taxon>
        <taxon>Oldenlandia</taxon>
    </lineage>
</organism>
<dbReference type="GO" id="GO:0016567">
    <property type="term" value="P:protein ubiquitination"/>
    <property type="evidence" value="ECO:0007669"/>
    <property type="project" value="UniProtKB-UniRule"/>
</dbReference>
<reference evidence="18" key="1">
    <citation type="submission" date="2023-03" db="EMBL/GenBank/DDBJ databases">
        <authorList>
            <person name="Julca I."/>
        </authorList>
    </citation>
    <scope>NUCLEOTIDE SEQUENCE</scope>
</reference>
<comment type="pathway">
    <text evidence="3 14">Protein modification; protein ubiquitination.</text>
</comment>
<dbReference type="GO" id="GO:0061630">
    <property type="term" value="F:ubiquitin protein ligase activity"/>
    <property type="evidence" value="ECO:0007669"/>
    <property type="project" value="UniProtKB-EC"/>
</dbReference>
<keyword evidence="11 14" id="KW-0175">Coiled coil</keyword>
<evidence type="ECO:0000256" key="12">
    <source>
        <dbReference type="ARBA" id="ARBA00023242"/>
    </source>
</evidence>
<dbReference type="Pfam" id="PF00097">
    <property type="entry name" value="zf-C3HC4"/>
    <property type="match status" value="1"/>
</dbReference>
<dbReference type="GO" id="GO:0006325">
    <property type="term" value="P:chromatin organization"/>
    <property type="evidence" value="ECO:0007669"/>
    <property type="project" value="UniProtKB-KW"/>
</dbReference>
<evidence type="ECO:0000256" key="1">
    <source>
        <dbReference type="ARBA" id="ARBA00000900"/>
    </source>
</evidence>
<evidence type="ECO:0000256" key="10">
    <source>
        <dbReference type="ARBA" id="ARBA00022853"/>
    </source>
</evidence>
<dbReference type="PROSITE" id="PS50089">
    <property type="entry name" value="ZF_RING_2"/>
    <property type="match status" value="1"/>
</dbReference>
<dbReference type="PANTHER" id="PTHR23163:SF8">
    <property type="entry name" value="E3 UBIQUITIN-PROTEIN LIGASE BRE1-LIKE 2"/>
    <property type="match status" value="1"/>
</dbReference>
<feature type="coiled-coil region" evidence="15">
    <location>
        <begin position="516"/>
        <end position="614"/>
    </location>
</feature>
<evidence type="ECO:0000256" key="2">
    <source>
        <dbReference type="ARBA" id="ARBA00004123"/>
    </source>
</evidence>
<dbReference type="AlphaFoldDB" id="A0AAV1DFY1"/>
<evidence type="ECO:0000256" key="11">
    <source>
        <dbReference type="ARBA" id="ARBA00023054"/>
    </source>
</evidence>
<evidence type="ECO:0000313" key="18">
    <source>
        <dbReference type="EMBL" id="CAI9106784.1"/>
    </source>
</evidence>
<feature type="domain" description="RING-type" evidence="17">
    <location>
        <begin position="818"/>
        <end position="856"/>
    </location>
</feature>
<keyword evidence="19" id="KW-1185">Reference proteome</keyword>
<feature type="coiled-coil region" evidence="15">
    <location>
        <begin position="144"/>
        <end position="178"/>
    </location>
</feature>
<keyword evidence="7 13" id="KW-0863">Zinc-finger</keyword>
<name>A0AAV1DFY1_OLDCO</name>
<dbReference type="PANTHER" id="PTHR23163">
    <property type="entry name" value="RING FINGER PROTEIN-RELATED"/>
    <property type="match status" value="1"/>
</dbReference>